<dbReference type="PANTHER" id="PTHR42815:SF2">
    <property type="entry name" value="FAD-BINDING, PUTATIVE (AFU_ORTHOLOGUE AFUA_6G07600)-RELATED"/>
    <property type="match status" value="1"/>
</dbReference>
<dbReference type="AlphaFoldDB" id="A0A846U1E6"/>
<dbReference type="Pfam" id="PF01243">
    <property type="entry name" value="PNPOx_N"/>
    <property type="match status" value="1"/>
</dbReference>
<evidence type="ECO:0000259" key="1">
    <source>
        <dbReference type="Pfam" id="PF01243"/>
    </source>
</evidence>
<reference evidence="2 3" key="1">
    <citation type="submission" date="2020-03" db="EMBL/GenBank/DDBJ databases">
        <authorList>
            <person name="Sun Q."/>
        </authorList>
    </citation>
    <scope>NUCLEOTIDE SEQUENCE [LARGE SCALE GENOMIC DNA]</scope>
    <source>
        <strain evidence="2 3">KACC 21451</strain>
    </source>
</reference>
<dbReference type="PANTHER" id="PTHR42815">
    <property type="entry name" value="FAD-BINDING, PUTATIVE (AFU_ORTHOLOGUE AFUA_6G07600)-RELATED"/>
    <property type="match status" value="1"/>
</dbReference>
<name>A0A846U1E6_9BACI</name>
<accession>A0A846U1E6</accession>
<dbReference type="InterPro" id="IPR011576">
    <property type="entry name" value="Pyridox_Oxase_N"/>
</dbReference>
<dbReference type="SUPFAM" id="SSF50475">
    <property type="entry name" value="FMN-binding split barrel"/>
    <property type="match status" value="1"/>
</dbReference>
<protein>
    <submittedName>
        <fullName evidence="2">Pyridoxamine 5'-phosphate oxidase family protein</fullName>
    </submittedName>
</protein>
<sequence>MISNYKDIISTQEEFEEFRSSIGNPSARAANKVISFIDDHCKNFISKSPFLSMSTSNADGQCDVSPRGDSPGFVAVLDDQHLFIPERPGNRRMDSVHNIIANPHIGLLFLIPGLGETLRINGKAYICRDPDLLEKTAVNGKTPLFGILVEVEECYAHCAKAFIRSNLWQPDSWLQKEALPSVPSMLVAHAKLPNTTPEQVAKELKEGYTNRLY</sequence>
<dbReference type="InterPro" id="IPR024029">
    <property type="entry name" value="Pyridox_Oxase_FMN-dep"/>
</dbReference>
<dbReference type="EMBL" id="JAAVUM010000018">
    <property type="protein sequence ID" value="NKE07656.1"/>
    <property type="molecule type" value="Genomic_DNA"/>
</dbReference>
<gene>
    <name evidence="2" type="ORF">GWK17_19600</name>
</gene>
<dbReference type="NCBIfam" id="TIGR04025">
    <property type="entry name" value="PPOX_FMN_DR2398"/>
    <property type="match status" value="1"/>
</dbReference>
<dbReference type="InterPro" id="IPR012349">
    <property type="entry name" value="Split_barrel_FMN-bd"/>
</dbReference>
<comment type="caution">
    <text evidence="2">The sequence shown here is derived from an EMBL/GenBank/DDBJ whole genome shotgun (WGS) entry which is preliminary data.</text>
</comment>
<feature type="domain" description="Pyridoxamine 5'-phosphate oxidase N-terminal" evidence="1">
    <location>
        <begin position="37"/>
        <end position="155"/>
    </location>
</feature>
<dbReference type="Gene3D" id="2.30.110.10">
    <property type="entry name" value="Electron Transport, Fmn-binding Protein, Chain A"/>
    <property type="match status" value="1"/>
</dbReference>
<dbReference type="Proteomes" id="UP000587942">
    <property type="component" value="Unassembled WGS sequence"/>
</dbReference>
<evidence type="ECO:0000313" key="3">
    <source>
        <dbReference type="Proteomes" id="UP000587942"/>
    </source>
</evidence>
<evidence type="ECO:0000313" key="2">
    <source>
        <dbReference type="EMBL" id="NKE07656.1"/>
    </source>
</evidence>
<proteinExistence type="predicted"/>
<dbReference type="RefSeq" id="WP_167834042.1">
    <property type="nucleotide sequence ID" value="NZ_JAAVUM010000018.1"/>
</dbReference>
<organism evidence="2 3">
    <name type="scientific">Mesobacillus selenatarsenatis</name>
    <dbReference type="NCBI Taxonomy" id="388741"/>
    <lineage>
        <taxon>Bacteria</taxon>
        <taxon>Bacillati</taxon>
        <taxon>Bacillota</taxon>
        <taxon>Bacilli</taxon>
        <taxon>Bacillales</taxon>
        <taxon>Bacillaceae</taxon>
        <taxon>Mesobacillus</taxon>
    </lineage>
</organism>